<dbReference type="InterPro" id="IPR011990">
    <property type="entry name" value="TPR-like_helical_dom_sf"/>
</dbReference>
<keyword evidence="1" id="KW-0677">Repeat</keyword>
<dbReference type="AlphaFoldDB" id="A0A4P7NS40"/>
<accession>A0A4P7NS40</accession>
<evidence type="ECO:0000313" key="5">
    <source>
        <dbReference type="Proteomes" id="UP000294847"/>
    </source>
</evidence>
<gene>
    <name evidence="4" type="ORF">PoMZ_06960</name>
</gene>
<dbReference type="PANTHER" id="PTHR16193">
    <property type="entry name" value="TETRATRICOPEPTIDE REPEAT PROTEIN 27"/>
    <property type="match status" value="1"/>
</dbReference>
<reference evidence="4 5" key="1">
    <citation type="journal article" date="2019" name="Mol. Biol. Evol.">
        <title>Blast fungal genomes show frequent chromosomal changes, gene gains and losses, and effector gene turnover.</title>
        <authorList>
            <person name="Gomez Luciano L.B."/>
            <person name="Jason Tsai I."/>
            <person name="Chuma I."/>
            <person name="Tosa Y."/>
            <person name="Chen Y.H."/>
            <person name="Li J.Y."/>
            <person name="Li M.Y."/>
            <person name="Jade Lu M.Y."/>
            <person name="Nakayashiki H."/>
            <person name="Li W.H."/>
        </authorList>
    </citation>
    <scope>NUCLEOTIDE SEQUENCE [LARGE SCALE GENOMIC DNA]</scope>
    <source>
        <strain evidence="4">MZ5-1-6</strain>
    </source>
</reference>
<evidence type="ECO:0000256" key="1">
    <source>
        <dbReference type="ARBA" id="ARBA00022737"/>
    </source>
</evidence>
<dbReference type="PANTHER" id="PTHR16193:SF0">
    <property type="entry name" value="TETRATRICOPEPTIDE REPEAT PROTEIN 27"/>
    <property type="match status" value="1"/>
</dbReference>
<dbReference type="InterPro" id="IPR019734">
    <property type="entry name" value="TPR_rpt"/>
</dbReference>
<dbReference type="SUPFAM" id="SSF48452">
    <property type="entry name" value="TPR-like"/>
    <property type="match status" value="1"/>
</dbReference>
<dbReference type="Gene3D" id="1.25.40.10">
    <property type="entry name" value="Tetratricopeptide repeat domain"/>
    <property type="match status" value="1"/>
</dbReference>
<evidence type="ECO:0000256" key="3">
    <source>
        <dbReference type="SAM" id="MobiDB-lite"/>
    </source>
</evidence>
<name>A0A4P7NS40_PYROR</name>
<evidence type="ECO:0000313" key="4">
    <source>
        <dbReference type="EMBL" id="QBZ65253.1"/>
    </source>
</evidence>
<dbReference type="SMART" id="SM00028">
    <property type="entry name" value="TPR"/>
    <property type="match status" value="2"/>
</dbReference>
<evidence type="ECO:0000256" key="2">
    <source>
        <dbReference type="ARBA" id="ARBA00022803"/>
    </source>
</evidence>
<dbReference type="PROSITE" id="PS50005">
    <property type="entry name" value="TPR"/>
    <property type="match status" value="1"/>
</dbReference>
<keyword evidence="2" id="KW-0802">TPR repeat</keyword>
<dbReference type="EMBL" id="CP034209">
    <property type="protein sequence ID" value="QBZ65253.1"/>
    <property type="molecule type" value="Genomic_DNA"/>
</dbReference>
<protein>
    <submittedName>
        <fullName evidence="4">Uncharacterized protein</fullName>
    </submittedName>
</protein>
<dbReference type="Proteomes" id="UP000294847">
    <property type="component" value="Chromosome 6"/>
</dbReference>
<organism evidence="4 5">
    <name type="scientific">Pyricularia oryzae</name>
    <name type="common">Rice blast fungus</name>
    <name type="synonym">Magnaporthe oryzae</name>
    <dbReference type="NCBI Taxonomy" id="318829"/>
    <lineage>
        <taxon>Eukaryota</taxon>
        <taxon>Fungi</taxon>
        <taxon>Dikarya</taxon>
        <taxon>Ascomycota</taxon>
        <taxon>Pezizomycotina</taxon>
        <taxon>Sordariomycetes</taxon>
        <taxon>Sordariomycetidae</taxon>
        <taxon>Magnaporthales</taxon>
        <taxon>Pyriculariaceae</taxon>
        <taxon>Pyricularia</taxon>
    </lineage>
</organism>
<sequence length="1017" mass="109575">MADELFAHIAAGEYVAVLTSEPARILIRDLVRSLKASGVSDKNASPPSSVLTPAQTAAVGLAALNAFLQLNVTGPVLEQAHAVESIFQKEFSVDESEPGNGGAKRSIRDLCLRSLDVDGVAVYPYIPSIEFFSLARHALITHSCQLDAEIKGLADPALRSSSWLRLRLLVWHHKLFIHPSVGAGSSFNKGSQWTDLPTLEQQIREALAEADENVLSSPSSIVFTTEQKVQFLLEKVNVYITLGLDAKAKEALAEASRLTGFVYSLSGALGKRTKFQENSTSQLVVLAKSAAAVDGSQAERDTSAKSSAAPEALPLNDDTLLEKLDFTDANAKPTDQVGVPEPLRGIAPDNQPQLAPLDQIILLAEATLKDAFSPADSLTSEEILPFAERVVSDKSNNWQIYTQALLVRSRIEVHRSRTVERGILQMQAVVDQVLVDTSAPAPESKHEGASNGSTNDVPSIEISTPGEAKPVAVNQPTSFFPKADPADSAPANVRLHYVHALSSPPRWHLESELAFSWTSVGSIVAALDIFKRLRLWAEVALCLATAGAHGEDDEGGRGLGSEEKGRAVVRWRLFQPTAEAAGSAPGPEDLDVDVSVLRAAHFTGAERDPPPPNAPRLYCILGDLEQNSEHYERAWEISGRRYARAQRSLGEFHLQHKDWEKAREAYIKATSANRLSAEMWSRLGDINLRLGRFADAAEAFRRAIASASGTEGGEDARTWSNLGSALYSLHCEAVDAAKKAKQSGNDDAQASTAKAVVPAPDEEDDIALQTTAGQDDAVTLLAQALSAYKRGASMAHDNWRIWDNVLTLAARTRPPAIAEIIAAMRHILRVRATEDAVDADVLRLLLDTALLPNKPQITRGSVQKNIVDLFEEQVAPMVTSRSELWGLIGRERAWRGDYGAAIDAAEKGWRAAVGGSGVGVAGGGGASLLAPGAGGGESKKDKADWRLDQEAWEEVVARTDELVGLLENYGPDVEAIGTRWKGKAKTVIRSVLGKAKENWEGSEGWRTLEGLLEGLQS</sequence>
<feature type="region of interest" description="Disordered" evidence="3">
    <location>
        <begin position="440"/>
        <end position="464"/>
    </location>
</feature>
<dbReference type="InterPro" id="IPR044244">
    <property type="entry name" value="TTC27/Emw1"/>
</dbReference>
<dbReference type="Pfam" id="PF13432">
    <property type="entry name" value="TPR_16"/>
    <property type="match status" value="1"/>
</dbReference>
<proteinExistence type="predicted"/>
<feature type="compositionally biased region" description="Polar residues" evidence="3">
    <location>
        <begin position="742"/>
        <end position="752"/>
    </location>
</feature>
<feature type="region of interest" description="Disordered" evidence="3">
    <location>
        <begin position="740"/>
        <end position="759"/>
    </location>
</feature>